<dbReference type="Pfam" id="PF03646">
    <property type="entry name" value="FlaG"/>
    <property type="match status" value="1"/>
</dbReference>
<dbReference type="Gene3D" id="3.30.160.170">
    <property type="entry name" value="FlaG-like"/>
    <property type="match status" value="1"/>
</dbReference>
<evidence type="ECO:0000313" key="3">
    <source>
        <dbReference type="Proteomes" id="UP001626593"/>
    </source>
</evidence>
<protein>
    <submittedName>
        <fullName evidence="2">Flagellar protein FlaG</fullName>
    </submittedName>
</protein>
<dbReference type="PANTHER" id="PTHR37166:SF1">
    <property type="entry name" value="PROTEIN FLAG"/>
    <property type="match status" value="1"/>
</dbReference>
<evidence type="ECO:0000256" key="1">
    <source>
        <dbReference type="SAM" id="MobiDB-lite"/>
    </source>
</evidence>
<dbReference type="SUPFAM" id="SSF160214">
    <property type="entry name" value="FlaG-like"/>
    <property type="match status" value="1"/>
</dbReference>
<dbReference type="Proteomes" id="UP001626593">
    <property type="component" value="Chromosome"/>
</dbReference>
<feature type="region of interest" description="Disordered" evidence="1">
    <location>
        <begin position="1"/>
        <end position="52"/>
    </location>
</feature>
<dbReference type="RefSeq" id="WP_407278252.1">
    <property type="nucleotide sequence ID" value="NZ_CP141259.1"/>
</dbReference>
<keyword evidence="3" id="KW-1185">Reference proteome</keyword>
<organism evidence="2 3">
    <name type="scientific">Aromatoleum evansii</name>
    <name type="common">Azoarcus evansii</name>
    <dbReference type="NCBI Taxonomy" id="59406"/>
    <lineage>
        <taxon>Bacteria</taxon>
        <taxon>Pseudomonadati</taxon>
        <taxon>Pseudomonadota</taxon>
        <taxon>Betaproteobacteria</taxon>
        <taxon>Rhodocyclales</taxon>
        <taxon>Rhodocyclaceae</taxon>
        <taxon>Aromatoleum</taxon>
    </lineage>
</organism>
<keyword evidence="2" id="KW-0969">Cilium</keyword>
<accession>A0ABZ1AGX8</accession>
<name>A0ABZ1AGX8_AROEV</name>
<reference evidence="2 3" key="1">
    <citation type="submission" date="2023-12" db="EMBL/GenBank/DDBJ databases">
        <title>A. evansii MAY27, complete genome.</title>
        <authorList>
            <person name="Wang Y."/>
        </authorList>
    </citation>
    <scope>NUCLEOTIDE SEQUENCE [LARGE SCALE GENOMIC DNA]</scope>
    <source>
        <strain evidence="2 3">MAY27</strain>
    </source>
</reference>
<feature type="compositionally biased region" description="Low complexity" evidence="1">
    <location>
        <begin position="27"/>
        <end position="45"/>
    </location>
</feature>
<proteinExistence type="predicted"/>
<feature type="compositionally biased region" description="Low complexity" evidence="1">
    <location>
        <begin position="1"/>
        <end position="16"/>
    </location>
</feature>
<dbReference type="PANTHER" id="PTHR37166">
    <property type="entry name" value="PROTEIN FLAG"/>
    <property type="match status" value="1"/>
</dbReference>
<dbReference type="EMBL" id="CP141259">
    <property type="protein sequence ID" value="WRL44993.1"/>
    <property type="molecule type" value="Genomic_DNA"/>
</dbReference>
<sequence>MAIQSTPPTSSVVTSPIPRAATTPTAVQQSPTGTVGTTPPTSVQSASETAQITDPAAVDQALEEVRKAIGPVARDLRFSIDEDTGRTVVKIIDSSTDEVIKQIPTEEVLAIAKALDKLKGLLVRQEA</sequence>
<dbReference type="InterPro" id="IPR005186">
    <property type="entry name" value="FlaG"/>
</dbReference>
<evidence type="ECO:0000313" key="2">
    <source>
        <dbReference type="EMBL" id="WRL44993.1"/>
    </source>
</evidence>
<gene>
    <name evidence="2" type="ORF">U5817_17480</name>
</gene>
<dbReference type="InterPro" id="IPR035924">
    <property type="entry name" value="FlaG-like_sf"/>
</dbReference>
<keyword evidence="2" id="KW-0282">Flagellum</keyword>
<keyword evidence="2" id="KW-0966">Cell projection</keyword>